<name>A0ABW4J4M3_9LACO</name>
<dbReference type="InterPro" id="IPR050624">
    <property type="entry name" value="HTH-type_Tx_Regulator"/>
</dbReference>
<gene>
    <name evidence="4" type="ORF">ACFQ5M_02225</name>
</gene>
<keyword evidence="5" id="KW-1185">Reference proteome</keyword>
<dbReference type="Pfam" id="PF00440">
    <property type="entry name" value="TetR_N"/>
    <property type="match status" value="1"/>
</dbReference>
<dbReference type="Gene3D" id="1.10.357.10">
    <property type="entry name" value="Tetracycline Repressor, domain 2"/>
    <property type="match status" value="1"/>
</dbReference>
<keyword evidence="1 2" id="KW-0238">DNA-binding</keyword>
<evidence type="ECO:0000256" key="2">
    <source>
        <dbReference type="PROSITE-ProRule" id="PRU00335"/>
    </source>
</evidence>
<accession>A0ABW4J4M3</accession>
<dbReference type="PANTHER" id="PTHR43479:SF11">
    <property type="entry name" value="ACREF_ENVCD OPERON REPRESSOR-RELATED"/>
    <property type="match status" value="1"/>
</dbReference>
<feature type="DNA-binding region" description="H-T-H motif" evidence="2">
    <location>
        <begin position="29"/>
        <end position="48"/>
    </location>
</feature>
<dbReference type="PRINTS" id="PR00455">
    <property type="entry name" value="HTHTETR"/>
</dbReference>
<feature type="domain" description="HTH tetR-type" evidence="3">
    <location>
        <begin position="6"/>
        <end position="66"/>
    </location>
</feature>
<evidence type="ECO:0000259" key="3">
    <source>
        <dbReference type="PROSITE" id="PS50977"/>
    </source>
</evidence>
<dbReference type="InterPro" id="IPR001647">
    <property type="entry name" value="HTH_TetR"/>
</dbReference>
<protein>
    <submittedName>
        <fullName evidence="4">TetR/AcrR family transcriptional regulator</fullName>
    </submittedName>
</protein>
<organism evidence="4 5">
    <name type="scientific">Agrilactobacillus yilanensis</name>
    <dbReference type="NCBI Taxonomy" id="2485997"/>
    <lineage>
        <taxon>Bacteria</taxon>
        <taxon>Bacillati</taxon>
        <taxon>Bacillota</taxon>
        <taxon>Bacilli</taxon>
        <taxon>Lactobacillales</taxon>
        <taxon>Lactobacillaceae</taxon>
        <taxon>Agrilactobacillus</taxon>
    </lineage>
</organism>
<proteinExistence type="predicted"/>
<dbReference type="PROSITE" id="PS50977">
    <property type="entry name" value="HTH_TETR_2"/>
    <property type="match status" value="1"/>
</dbReference>
<comment type="caution">
    <text evidence="4">The sequence shown here is derived from an EMBL/GenBank/DDBJ whole genome shotgun (WGS) entry which is preliminary data.</text>
</comment>
<evidence type="ECO:0000256" key="1">
    <source>
        <dbReference type="ARBA" id="ARBA00023125"/>
    </source>
</evidence>
<dbReference type="EMBL" id="JBHTOP010000003">
    <property type="protein sequence ID" value="MFD1670909.1"/>
    <property type="molecule type" value="Genomic_DNA"/>
</dbReference>
<reference evidence="5" key="1">
    <citation type="journal article" date="2019" name="Int. J. Syst. Evol. Microbiol.">
        <title>The Global Catalogue of Microorganisms (GCM) 10K type strain sequencing project: providing services to taxonomists for standard genome sequencing and annotation.</title>
        <authorList>
            <consortium name="The Broad Institute Genomics Platform"/>
            <consortium name="The Broad Institute Genome Sequencing Center for Infectious Disease"/>
            <person name="Wu L."/>
            <person name="Ma J."/>
        </authorList>
    </citation>
    <scope>NUCLEOTIDE SEQUENCE [LARGE SCALE GENOMIC DNA]</scope>
    <source>
        <strain evidence="5">CCM 8896</strain>
    </source>
</reference>
<dbReference type="Proteomes" id="UP001597267">
    <property type="component" value="Unassembled WGS sequence"/>
</dbReference>
<sequence>MRTTDETKIQRIKDAVIDLVYTDGLSNLTTAKIAKQAGVSPATIYLHYKDKTDLLSRVYEEVKTELHVGLDTIISPQRPIVEQIRDVVQFTINQYLQKPKKANFMNVMWSNAEQLDEHAIDYTHSMKESLVDLYEQIWHDPNYMDVSVDVLDSLFNVPANLIARTGTISTVDAEDISIMINKAILV</sequence>
<dbReference type="SUPFAM" id="SSF46689">
    <property type="entry name" value="Homeodomain-like"/>
    <property type="match status" value="1"/>
</dbReference>
<dbReference type="RefSeq" id="WP_125714002.1">
    <property type="nucleotide sequence ID" value="NZ_JBHTOP010000003.1"/>
</dbReference>
<evidence type="ECO:0000313" key="5">
    <source>
        <dbReference type="Proteomes" id="UP001597267"/>
    </source>
</evidence>
<evidence type="ECO:0000313" key="4">
    <source>
        <dbReference type="EMBL" id="MFD1670909.1"/>
    </source>
</evidence>
<dbReference type="InterPro" id="IPR009057">
    <property type="entry name" value="Homeodomain-like_sf"/>
</dbReference>
<dbReference type="PANTHER" id="PTHR43479">
    <property type="entry name" value="ACREF/ENVCD OPERON REPRESSOR-RELATED"/>
    <property type="match status" value="1"/>
</dbReference>